<dbReference type="NCBIfam" id="NF004733">
    <property type="entry name" value="PRK06074.1-5"/>
    <property type="match status" value="1"/>
</dbReference>
<evidence type="ECO:0000256" key="1">
    <source>
        <dbReference type="ARBA" id="ARBA00007569"/>
    </source>
</evidence>
<reference evidence="7" key="1">
    <citation type="submission" date="2021-04" db="EMBL/GenBank/DDBJ databases">
        <title>The complete genome sequence of Caulobacter sp. S6.</title>
        <authorList>
            <person name="Tang Y."/>
            <person name="Ouyang W."/>
            <person name="Liu Q."/>
            <person name="Huang B."/>
            <person name="Guo Z."/>
            <person name="Lei P."/>
        </authorList>
    </citation>
    <scope>NUCLEOTIDE SEQUENCE</scope>
    <source>
        <strain evidence="7">S6</strain>
    </source>
</reference>
<accession>A0A975G0S3</accession>
<keyword evidence="3 4" id="KW-0520">NAD</keyword>
<comment type="subunit">
    <text evidence="3">NDH-1 is composed of 14 different subunits. Subunits NuoB, C, D, E, F, and G constitute the peripheral sector of the complex.</text>
</comment>
<feature type="domain" description="NADH:ubiquinone oxidoreductase 30kDa subunit" evidence="6">
    <location>
        <begin position="38"/>
        <end position="158"/>
    </location>
</feature>
<dbReference type="InterPro" id="IPR037232">
    <property type="entry name" value="NADH_quin_OxRdtase_su_C/D-like"/>
</dbReference>
<evidence type="ECO:0000256" key="4">
    <source>
        <dbReference type="RuleBase" id="RU003456"/>
    </source>
</evidence>
<dbReference type="EMBL" id="CP073078">
    <property type="protein sequence ID" value="QUD88494.1"/>
    <property type="molecule type" value="Genomic_DNA"/>
</dbReference>
<dbReference type="AlphaFoldDB" id="A0A975G0S3"/>
<dbReference type="InterPro" id="IPR010218">
    <property type="entry name" value="NADH_DH_suC"/>
</dbReference>
<name>A0A975G0S3_9CAUL</name>
<comment type="catalytic activity">
    <reaction evidence="3 5">
        <text>a quinone + NADH + 5 H(+)(in) = a quinol + NAD(+) + 4 H(+)(out)</text>
        <dbReference type="Rhea" id="RHEA:57888"/>
        <dbReference type="ChEBI" id="CHEBI:15378"/>
        <dbReference type="ChEBI" id="CHEBI:24646"/>
        <dbReference type="ChEBI" id="CHEBI:57540"/>
        <dbReference type="ChEBI" id="CHEBI:57945"/>
        <dbReference type="ChEBI" id="CHEBI:132124"/>
    </reaction>
</comment>
<dbReference type="GO" id="GO:0008137">
    <property type="term" value="F:NADH dehydrogenase (ubiquinone) activity"/>
    <property type="evidence" value="ECO:0007669"/>
    <property type="project" value="InterPro"/>
</dbReference>
<comment type="subcellular location">
    <subcellularLocation>
        <location evidence="3">Cell membrane</location>
        <topology evidence="3">Peripheral membrane protein</topology>
        <orientation evidence="3">Cytoplasmic side</orientation>
    </subcellularLocation>
</comment>
<dbReference type="GO" id="GO:0050136">
    <property type="term" value="F:NADH dehydrogenase (quinone) (non-electrogenic) activity"/>
    <property type="evidence" value="ECO:0007669"/>
    <property type="project" value="UniProtKB-UniRule"/>
</dbReference>
<dbReference type="InterPro" id="IPR001268">
    <property type="entry name" value="NADH_UbQ_OxRdtase_30kDa_su"/>
</dbReference>
<organism evidence="7 8">
    <name type="scientific">Phenylobacterium montanum</name>
    <dbReference type="NCBI Taxonomy" id="2823693"/>
    <lineage>
        <taxon>Bacteria</taxon>
        <taxon>Pseudomonadati</taxon>
        <taxon>Pseudomonadota</taxon>
        <taxon>Alphaproteobacteria</taxon>
        <taxon>Caulobacterales</taxon>
        <taxon>Caulobacteraceae</taxon>
        <taxon>Phenylobacterium</taxon>
    </lineage>
</organism>
<keyword evidence="7" id="KW-0560">Oxidoreductase</keyword>
<sequence length="206" mass="23557">MIYAVSDEDLTALGERAVADSAGAIGRFEVAYGELNLYAHANRIVEALTLLRDSPAFRFNQLIDLCGVDYPERAKRFDVVYHLLSLSKNRRVRVKIETDEDTPVATIIGVYPCAEWFEREAFDMYGVSFSNHPDLRRLLTDYGFQGYPLRKDFPMTGYVEVRYDDEQKRVVYEPVKIAEFRAFDFLSPWEGAQGTYVLPGDEKKGA</sequence>
<proteinExistence type="inferred from homology"/>
<dbReference type="RefSeq" id="WP_211938544.1">
    <property type="nucleotide sequence ID" value="NZ_CP073078.1"/>
</dbReference>
<keyword evidence="8" id="KW-1185">Reference proteome</keyword>
<dbReference type="HAMAP" id="MF_01357">
    <property type="entry name" value="NDH1_NuoC"/>
    <property type="match status" value="1"/>
</dbReference>
<keyword evidence="3 5" id="KW-0874">Quinone</keyword>
<dbReference type="Pfam" id="PF00329">
    <property type="entry name" value="Complex1_30kDa"/>
    <property type="match status" value="1"/>
</dbReference>
<dbReference type="SUPFAM" id="SSF143243">
    <property type="entry name" value="Nqo5-like"/>
    <property type="match status" value="1"/>
</dbReference>
<keyword evidence="3 4" id="KW-1278">Translocase</keyword>
<evidence type="ECO:0000256" key="5">
    <source>
        <dbReference type="RuleBase" id="RU003582"/>
    </source>
</evidence>
<dbReference type="PROSITE" id="PS00542">
    <property type="entry name" value="COMPLEX1_30K"/>
    <property type="match status" value="1"/>
</dbReference>
<keyword evidence="2 3" id="KW-0813">Transport</keyword>
<protein>
    <recommendedName>
        <fullName evidence="3">NADH-quinone oxidoreductase subunit C</fullName>
        <ecNumber evidence="3">7.1.1.-</ecNumber>
    </recommendedName>
    <alternativeName>
        <fullName evidence="3">NADH dehydrogenase I subunit C</fullName>
    </alternativeName>
    <alternativeName>
        <fullName evidence="3">NDH-1 subunit C</fullName>
    </alternativeName>
</protein>
<evidence type="ECO:0000313" key="7">
    <source>
        <dbReference type="EMBL" id="QUD88494.1"/>
    </source>
</evidence>
<evidence type="ECO:0000259" key="6">
    <source>
        <dbReference type="Pfam" id="PF00329"/>
    </source>
</evidence>
<dbReference type="GO" id="GO:0048038">
    <property type="term" value="F:quinone binding"/>
    <property type="evidence" value="ECO:0007669"/>
    <property type="project" value="UniProtKB-KW"/>
</dbReference>
<dbReference type="KEGG" id="caul:KCG34_00960"/>
<evidence type="ECO:0000256" key="3">
    <source>
        <dbReference type="HAMAP-Rule" id="MF_01357"/>
    </source>
</evidence>
<dbReference type="PANTHER" id="PTHR10884:SF14">
    <property type="entry name" value="NADH DEHYDROGENASE [UBIQUINONE] IRON-SULFUR PROTEIN 3, MITOCHONDRIAL"/>
    <property type="match status" value="1"/>
</dbReference>
<dbReference type="InterPro" id="IPR020396">
    <property type="entry name" value="NADH_UbQ_OxRdtase_CS"/>
</dbReference>
<dbReference type="EC" id="7.1.1.-" evidence="3"/>
<comment type="function">
    <text evidence="3">NDH-1 shuttles electrons from NADH, via FMN and iron-sulfur (Fe-S) centers, to quinones in the respiratory chain. The immediate electron acceptor for the enzyme in this species is believed to be ubiquinone. Couples the redox reaction to proton translocation (for every two electrons transferred, four hydrogen ions are translocated across the cytoplasmic membrane), and thus conserves the redox energy in a proton gradient.</text>
</comment>
<keyword evidence="3" id="KW-0472">Membrane</keyword>
<dbReference type="NCBIfam" id="NF004730">
    <property type="entry name" value="PRK06074.1-1"/>
    <property type="match status" value="1"/>
</dbReference>
<dbReference type="Gene3D" id="3.30.460.80">
    <property type="entry name" value="NADH:ubiquinone oxidoreductase, 30kDa subunit"/>
    <property type="match status" value="1"/>
</dbReference>
<keyword evidence="3" id="KW-0830">Ubiquinone</keyword>
<keyword evidence="3" id="KW-1003">Cell membrane</keyword>
<comment type="similarity">
    <text evidence="1 3 4">Belongs to the complex I 30 kDa subunit family.</text>
</comment>
<dbReference type="NCBIfam" id="TIGR01961">
    <property type="entry name" value="NuoC_fam"/>
    <property type="match status" value="1"/>
</dbReference>
<dbReference type="GO" id="GO:0005886">
    <property type="term" value="C:plasma membrane"/>
    <property type="evidence" value="ECO:0007669"/>
    <property type="project" value="UniProtKB-SubCell"/>
</dbReference>
<evidence type="ECO:0000256" key="2">
    <source>
        <dbReference type="ARBA" id="ARBA00022448"/>
    </source>
</evidence>
<gene>
    <name evidence="3" type="primary">nuoC</name>
    <name evidence="7" type="ORF">KCG34_00960</name>
</gene>
<dbReference type="Proteomes" id="UP000676409">
    <property type="component" value="Chromosome"/>
</dbReference>
<dbReference type="PANTHER" id="PTHR10884">
    <property type="entry name" value="NADH DEHYDROGENASE UBIQUINONE IRON-SULFUR PROTEIN 3"/>
    <property type="match status" value="1"/>
</dbReference>
<evidence type="ECO:0000313" key="8">
    <source>
        <dbReference type="Proteomes" id="UP000676409"/>
    </source>
</evidence>